<evidence type="ECO:0000313" key="1">
    <source>
        <dbReference type="EMBL" id="KOB71234.1"/>
    </source>
</evidence>
<dbReference type="PANTHER" id="PTHR12333">
    <property type="entry name" value="COMM DOMAIN CONTAINING PROTEIN 10"/>
    <property type="match status" value="1"/>
</dbReference>
<dbReference type="STRING" id="104452.A0A0L7L7B4"/>
<reference evidence="1 2" key="1">
    <citation type="journal article" date="2015" name="Genome Biol. Evol.">
        <title>The genome of winter moth (Operophtera brumata) provides a genomic perspective on sexual dimorphism and phenology.</title>
        <authorList>
            <person name="Derks M.F."/>
            <person name="Smit S."/>
            <person name="Salis L."/>
            <person name="Schijlen E."/>
            <person name="Bossers A."/>
            <person name="Mateman C."/>
            <person name="Pijl A.S."/>
            <person name="de Ridder D."/>
            <person name="Groenen M.A."/>
            <person name="Visser M.E."/>
            <person name="Megens H.J."/>
        </authorList>
    </citation>
    <scope>NUCLEOTIDE SEQUENCE [LARGE SCALE GENOMIC DNA]</scope>
    <source>
        <strain evidence="1">WM2013NL</strain>
        <tissue evidence="1">Head and thorax</tissue>
    </source>
</reference>
<protein>
    <submittedName>
        <fullName evidence="1">COMM domain-containing protein 10</fullName>
    </submittedName>
</protein>
<sequence>MRVLLPTITTYGLWLGISVNKGVSILNQLDHARFEQFLRRIVSKLKIQDTEIFSDDERDRLLKIFQLDQESLVIAIKTIILIFKRLLKYIFMPNDLKKDLKSIGLSNEKADFIVKVWSTETRTTLNELGSEPLKHDDCLDFSWKWVTCLACLFWSKYLEFIQPTRQGSRQEFMFWENTDETTGDC</sequence>
<dbReference type="AlphaFoldDB" id="A0A0L7L7B4"/>
<dbReference type="Proteomes" id="UP000037510">
    <property type="component" value="Unassembled WGS sequence"/>
</dbReference>
<accession>A0A0L7L7B4</accession>
<dbReference type="Pfam" id="PF21672">
    <property type="entry name" value="COMM_HN"/>
    <property type="match status" value="1"/>
</dbReference>
<proteinExistence type="predicted"/>
<gene>
    <name evidence="1" type="ORF">OBRU01_14126</name>
</gene>
<evidence type="ECO:0000313" key="2">
    <source>
        <dbReference type="Proteomes" id="UP000037510"/>
    </source>
</evidence>
<dbReference type="PANTHER" id="PTHR12333:SF0">
    <property type="entry name" value="COMM DOMAIN-CONTAINING PROTEIN 10"/>
    <property type="match status" value="1"/>
</dbReference>
<organism evidence="1 2">
    <name type="scientific">Operophtera brumata</name>
    <name type="common">Winter moth</name>
    <name type="synonym">Phalaena brumata</name>
    <dbReference type="NCBI Taxonomy" id="104452"/>
    <lineage>
        <taxon>Eukaryota</taxon>
        <taxon>Metazoa</taxon>
        <taxon>Ecdysozoa</taxon>
        <taxon>Arthropoda</taxon>
        <taxon>Hexapoda</taxon>
        <taxon>Insecta</taxon>
        <taxon>Pterygota</taxon>
        <taxon>Neoptera</taxon>
        <taxon>Endopterygota</taxon>
        <taxon>Lepidoptera</taxon>
        <taxon>Glossata</taxon>
        <taxon>Ditrysia</taxon>
        <taxon>Geometroidea</taxon>
        <taxon>Geometridae</taxon>
        <taxon>Larentiinae</taxon>
        <taxon>Operophtera</taxon>
    </lineage>
</organism>
<name>A0A0L7L7B4_OPEBR</name>
<comment type="caution">
    <text evidence="1">The sequence shown here is derived from an EMBL/GenBank/DDBJ whole genome shotgun (WGS) entry which is preliminary data.</text>
</comment>
<dbReference type="EMBL" id="JTDY01002530">
    <property type="protein sequence ID" value="KOB71234.1"/>
    <property type="molecule type" value="Genomic_DNA"/>
</dbReference>
<dbReference type="InterPro" id="IPR037361">
    <property type="entry name" value="COMMD10"/>
</dbReference>
<keyword evidence="2" id="KW-1185">Reference proteome</keyword>